<dbReference type="Proteomes" id="UP000676336">
    <property type="component" value="Unassembled WGS sequence"/>
</dbReference>
<proteinExistence type="predicted"/>
<dbReference type="Proteomes" id="UP000681720">
    <property type="component" value="Unassembled WGS sequence"/>
</dbReference>
<organism evidence="2 3">
    <name type="scientific">Rotaria magnacalcarata</name>
    <dbReference type="NCBI Taxonomy" id="392030"/>
    <lineage>
        <taxon>Eukaryota</taxon>
        <taxon>Metazoa</taxon>
        <taxon>Spiralia</taxon>
        <taxon>Gnathifera</taxon>
        <taxon>Rotifera</taxon>
        <taxon>Eurotatoria</taxon>
        <taxon>Bdelloidea</taxon>
        <taxon>Philodinida</taxon>
        <taxon>Philodinidae</taxon>
        <taxon>Rotaria</taxon>
    </lineage>
</organism>
<comment type="caution">
    <text evidence="2">The sequence shown here is derived from an EMBL/GenBank/DDBJ whole genome shotgun (WGS) entry which is preliminary data.</text>
</comment>
<protein>
    <submittedName>
        <fullName evidence="2">Uncharacterized protein</fullName>
    </submittedName>
</protein>
<accession>A0A8S2U1R1</accession>
<dbReference type="EMBL" id="CAJOBI010000910">
    <property type="protein sequence ID" value="CAF3852265.1"/>
    <property type="molecule type" value="Genomic_DNA"/>
</dbReference>
<reference evidence="2" key="1">
    <citation type="submission" date="2021-02" db="EMBL/GenBank/DDBJ databases">
        <authorList>
            <person name="Nowell W R."/>
        </authorList>
    </citation>
    <scope>NUCLEOTIDE SEQUENCE</scope>
</reference>
<gene>
    <name evidence="2" type="ORF">GIL414_LOCUS26236</name>
    <name evidence="1" type="ORF">SMN809_LOCUS4086</name>
</gene>
<name>A0A8S2U1R1_9BILA</name>
<dbReference type="EMBL" id="CAJOBJ010037874">
    <property type="protein sequence ID" value="CAF4310155.1"/>
    <property type="molecule type" value="Genomic_DNA"/>
</dbReference>
<evidence type="ECO:0000313" key="2">
    <source>
        <dbReference type="EMBL" id="CAF4310155.1"/>
    </source>
</evidence>
<evidence type="ECO:0000313" key="1">
    <source>
        <dbReference type="EMBL" id="CAF3852265.1"/>
    </source>
</evidence>
<sequence length="211" mass="24470">MYQNFRVALELTGKRFQHTRAIENNRHRRTINEPPTTSMPQVEEESIDDTELIHEQSINADEKIDLNTNFNISQTEYSPTEFHIDLSAHCNSSISTDDELLIFDDILQSNGSNNVQPLHCHTNISTTKCCRQLAKIFLDSNTSLFCFNSTLFRFVSIQHYLGTFVSIQHYLGTFVSIEYYLGLFQLNIIWVGTYFQANPKCYPFFVLICFN</sequence>
<evidence type="ECO:0000313" key="3">
    <source>
        <dbReference type="Proteomes" id="UP000681720"/>
    </source>
</evidence>
<dbReference type="AlphaFoldDB" id="A0A8S2U1R1"/>